<name>A0A0G0XQU5_9BACT</name>
<evidence type="ECO:0000313" key="1">
    <source>
        <dbReference type="EMBL" id="KKS26782.1"/>
    </source>
</evidence>
<reference evidence="1 2" key="1">
    <citation type="journal article" date="2015" name="Nature">
        <title>rRNA introns, odd ribosomes, and small enigmatic genomes across a large radiation of phyla.</title>
        <authorList>
            <person name="Brown C.T."/>
            <person name="Hug L.A."/>
            <person name="Thomas B.C."/>
            <person name="Sharon I."/>
            <person name="Castelle C.J."/>
            <person name="Singh A."/>
            <person name="Wilkins M.J."/>
            <person name="Williams K.H."/>
            <person name="Banfield J.F."/>
        </authorList>
    </citation>
    <scope>NUCLEOTIDE SEQUENCE [LARGE SCALE GENOMIC DNA]</scope>
</reference>
<protein>
    <submittedName>
        <fullName evidence="1">Uncharacterized protein</fullName>
    </submittedName>
</protein>
<sequence>MIFLKKIIYLIYARRQGGDWNLLFGLPRQGRGVADILKFPTADERGADGYAYIPLTFLGRVSVSNTNLSGRRAWPLFLDCVSSRNQKEGHPEAMREVIGWIGSSFIKFDIVLNNRYFVPHGLRLKRNNRN</sequence>
<proteinExistence type="predicted"/>
<evidence type="ECO:0000313" key="2">
    <source>
        <dbReference type="Proteomes" id="UP000033859"/>
    </source>
</evidence>
<comment type="caution">
    <text evidence="1">The sequence shown here is derived from an EMBL/GenBank/DDBJ whole genome shotgun (WGS) entry which is preliminary data.</text>
</comment>
<dbReference type="EMBL" id="LCCE01000017">
    <property type="protein sequence ID" value="KKS26782.1"/>
    <property type="molecule type" value="Genomic_DNA"/>
</dbReference>
<accession>A0A0G0XQU5</accession>
<gene>
    <name evidence="1" type="ORF">UU84_C0017G0016</name>
</gene>
<dbReference type="Proteomes" id="UP000033859">
    <property type="component" value="Unassembled WGS sequence"/>
</dbReference>
<organism evidence="1 2">
    <name type="scientific">Candidatus Yanofskybacteria bacterium GW2011_GWC2_41_9</name>
    <dbReference type="NCBI Taxonomy" id="1619029"/>
    <lineage>
        <taxon>Bacteria</taxon>
        <taxon>Candidatus Yanofskyibacteriota</taxon>
    </lineage>
</organism>
<dbReference type="AlphaFoldDB" id="A0A0G0XQU5"/>